<organism evidence="2 3">
    <name type="scientific">Trichophyton equinum (strain ATCC MYA-4606 / CBS 127.97)</name>
    <name type="common">Horse ringworm fungus</name>
    <dbReference type="NCBI Taxonomy" id="559882"/>
    <lineage>
        <taxon>Eukaryota</taxon>
        <taxon>Fungi</taxon>
        <taxon>Dikarya</taxon>
        <taxon>Ascomycota</taxon>
        <taxon>Pezizomycotina</taxon>
        <taxon>Eurotiomycetes</taxon>
        <taxon>Eurotiomycetidae</taxon>
        <taxon>Onygenales</taxon>
        <taxon>Arthrodermataceae</taxon>
        <taxon>Trichophyton</taxon>
    </lineage>
</organism>
<reference evidence="3" key="1">
    <citation type="journal article" date="2012" name="MBio">
        <title>Comparative genome analysis of Trichophyton rubrum and related dermatophytes reveals candidate genes involved in infection.</title>
        <authorList>
            <person name="Martinez D.A."/>
            <person name="Oliver B.G."/>
            <person name="Graeser Y."/>
            <person name="Goldberg J.M."/>
            <person name="Li W."/>
            <person name="Martinez-Rossi N.M."/>
            <person name="Monod M."/>
            <person name="Shelest E."/>
            <person name="Barton R.C."/>
            <person name="Birch E."/>
            <person name="Brakhage A.A."/>
            <person name="Chen Z."/>
            <person name="Gurr S.J."/>
            <person name="Heiman D."/>
            <person name="Heitman J."/>
            <person name="Kosti I."/>
            <person name="Rossi A."/>
            <person name="Saif S."/>
            <person name="Samalova M."/>
            <person name="Saunders C.W."/>
            <person name="Shea T."/>
            <person name="Summerbell R.C."/>
            <person name="Xu J."/>
            <person name="Young S."/>
            <person name="Zeng Q."/>
            <person name="Birren B.W."/>
            <person name="Cuomo C.A."/>
            <person name="White T.C."/>
        </authorList>
    </citation>
    <scope>NUCLEOTIDE SEQUENCE [LARGE SCALE GENOMIC DNA]</scope>
    <source>
        <strain evidence="3">ATCC MYA-4606 / CBS 127.97</strain>
    </source>
</reference>
<dbReference type="AlphaFoldDB" id="F2PX75"/>
<name>F2PX75_TRIEC</name>
<accession>F2PX75</accession>
<dbReference type="EMBL" id="DS995748">
    <property type="protein sequence ID" value="EGE06493.1"/>
    <property type="molecule type" value="Genomic_DNA"/>
</dbReference>
<sequence>MSQQVVSGQRRGKRRAGRGREAGGSSWRAEKDQQRQREDRRDRRARGEREGRQLSRQPRVEGKGVTSRLRAYQGSGRSGAWRRKRRILMLPAMLESEKVEI</sequence>
<dbReference type="VEuPathDB" id="FungiDB:TEQG_05493"/>
<dbReference type="HOGENOM" id="CLU_2293677_0_0_1"/>
<evidence type="ECO:0000313" key="3">
    <source>
        <dbReference type="Proteomes" id="UP000009169"/>
    </source>
</evidence>
<keyword evidence="3" id="KW-1185">Reference proteome</keyword>
<gene>
    <name evidence="2" type="ORF">TEQG_05493</name>
</gene>
<protein>
    <submittedName>
        <fullName evidence="2">Uncharacterized protein</fullName>
    </submittedName>
</protein>
<dbReference type="Proteomes" id="UP000009169">
    <property type="component" value="Unassembled WGS sequence"/>
</dbReference>
<feature type="region of interest" description="Disordered" evidence="1">
    <location>
        <begin position="1"/>
        <end position="82"/>
    </location>
</feature>
<evidence type="ECO:0000313" key="2">
    <source>
        <dbReference type="EMBL" id="EGE06493.1"/>
    </source>
</evidence>
<evidence type="ECO:0000256" key="1">
    <source>
        <dbReference type="SAM" id="MobiDB-lite"/>
    </source>
</evidence>
<feature type="compositionally biased region" description="Basic and acidic residues" evidence="1">
    <location>
        <begin position="28"/>
        <end position="62"/>
    </location>
</feature>
<proteinExistence type="predicted"/>